<evidence type="ECO:0000256" key="1">
    <source>
        <dbReference type="ARBA" id="ARBA00006607"/>
    </source>
</evidence>
<evidence type="ECO:0000256" key="2">
    <source>
        <dbReference type="ARBA" id="ARBA00023186"/>
    </source>
</evidence>
<keyword evidence="2" id="KW-0143">Chaperone</keyword>
<evidence type="ECO:0000313" key="4">
    <source>
        <dbReference type="Proteomes" id="UP000054324"/>
    </source>
</evidence>
<dbReference type="Gene3D" id="1.10.560.10">
    <property type="entry name" value="GroEL-like equatorial domain"/>
    <property type="match status" value="1"/>
</dbReference>
<proteinExistence type="inferred from homology"/>
<dbReference type="PANTHER" id="PTHR45633">
    <property type="entry name" value="60 KDA HEAT SHOCK PROTEIN, MITOCHONDRIAL"/>
    <property type="match status" value="1"/>
</dbReference>
<dbReference type="OrthoDB" id="1733909at2759"/>
<protein>
    <submittedName>
        <fullName evidence="3">Uncharacterized protein</fullName>
    </submittedName>
</protein>
<dbReference type="GO" id="GO:0140662">
    <property type="term" value="F:ATP-dependent protein folding chaperone"/>
    <property type="evidence" value="ECO:0007669"/>
    <property type="project" value="InterPro"/>
</dbReference>
<organism evidence="3 4">
    <name type="scientific">Opisthorchis viverrini</name>
    <name type="common">Southeast Asian liver fluke</name>
    <dbReference type="NCBI Taxonomy" id="6198"/>
    <lineage>
        <taxon>Eukaryota</taxon>
        <taxon>Metazoa</taxon>
        <taxon>Spiralia</taxon>
        <taxon>Lophotrochozoa</taxon>
        <taxon>Platyhelminthes</taxon>
        <taxon>Trematoda</taxon>
        <taxon>Digenea</taxon>
        <taxon>Opisthorchiida</taxon>
        <taxon>Opisthorchiata</taxon>
        <taxon>Opisthorchiidae</taxon>
        <taxon>Opisthorchis</taxon>
    </lineage>
</organism>
<evidence type="ECO:0000313" key="3">
    <source>
        <dbReference type="EMBL" id="KER32766.1"/>
    </source>
</evidence>
<dbReference type="InterPro" id="IPR027413">
    <property type="entry name" value="GROEL-like_equatorial_sf"/>
</dbReference>
<gene>
    <name evidence="3" type="ORF">T265_01249</name>
</gene>
<sequence length="155" mass="16803">MLFGVDILANTVAVKMGLNLIFESWWESIKETKDVNVAKGTEPKDRFQNIGDKLVQGVAVNKNEEAGDDTPTTTVLARVIANVGFEKISKVNNPIEFRRGVMTAVDAAVAEPKRLLKPIPTPKEAVHVATISTNGGIGIVEFISSEMKREGLMAP</sequence>
<dbReference type="CTD" id="20315437"/>
<comment type="similarity">
    <text evidence="1">Belongs to the chaperonin (HSP60) family.</text>
</comment>
<reference evidence="3 4" key="1">
    <citation type="submission" date="2013-11" db="EMBL/GenBank/DDBJ databases">
        <title>Opisthorchis viverrini - life in the bile duct.</title>
        <authorList>
            <person name="Young N.D."/>
            <person name="Nagarajan N."/>
            <person name="Lin S.J."/>
            <person name="Korhonen P.K."/>
            <person name="Jex A.R."/>
            <person name="Hall R.S."/>
            <person name="Safavi-Hemami H."/>
            <person name="Kaewkong W."/>
            <person name="Bertrand D."/>
            <person name="Gao S."/>
            <person name="Seet Q."/>
            <person name="Wongkham S."/>
            <person name="Teh B.T."/>
            <person name="Wongkham C."/>
            <person name="Intapan P.M."/>
            <person name="Maleewong W."/>
            <person name="Yang X."/>
            <person name="Hu M."/>
            <person name="Wang Z."/>
            <person name="Hofmann A."/>
            <person name="Sternberg P.W."/>
            <person name="Tan P."/>
            <person name="Wang J."/>
            <person name="Gasser R.B."/>
        </authorList>
    </citation>
    <scope>NUCLEOTIDE SEQUENCE [LARGE SCALE GENOMIC DNA]</scope>
</reference>
<dbReference type="RefSeq" id="XP_009163498.1">
    <property type="nucleotide sequence ID" value="XM_009165234.1"/>
</dbReference>
<keyword evidence="4" id="KW-1185">Reference proteome</keyword>
<name>A0A075A098_OPIVI</name>
<dbReference type="AlphaFoldDB" id="A0A075A098"/>
<dbReference type="KEGG" id="ovi:T265_01249"/>
<dbReference type="STRING" id="6198.A0A075A098"/>
<dbReference type="Gene3D" id="3.30.260.10">
    <property type="entry name" value="TCP-1-like chaperonin intermediate domain"/>
    <property type="match status" value="1"/>
</dbReference>
<dbReference type="SUPFAM" id="SSF48592">
    <property type="entry name" value="GroEL equatorial domain-like"/>
    <property type="match status" value="1"/>
</dbReference>
<dbReference type="GO" id="GO:0042026">
    <property type="term" value="P:protein refolding"/>
    <property type="evidence" value="ECO:0007669"/>
    <property type="project" value="InterPro"/>
</dbReference>
<dbReference type="InterPro" id="IPR027410">
    <property type="entry name" value="TCP-1-like_intermed_sf"/>
</dbReference>
<dbReference type="EMBL" id="KL596631">
    <property type="protein sequence ID" value="KER32766.1"/>
    <property type="molecule type" value="Genomic_DNA"/>
</dbReference>
<accession>A0A075A098</accession>
<dbReference type="InterPro" id="IPR001844">
    <property type="entry name" value="Cpn60/GroEL"/>
</dbReference>
<dbReference type="GeneID" id="20315437"/>
<dbReference type="Proteomes" id="UP000054324">
    <property type="component" value="Unassembled WGS sequence"/>
</dbReference>